<sequence>MAALCLQKIVARAVSAQTADGISSRQERCGLVQLALSRGNSSSDKRPDPLTESKKPCPARLAQRARPSQKKPTSATRTTATTKPGAIYPDSPLPNPPAELDHPIQCPTLLHSRCFRSFRRSATSSRVGQMRSSRRYPAAFRRLMSLGVADSAQTAPIGAWHRQQHHHHQSPSHYSATRIIANAAGDFSLQWEREAALSEERRVMREQEDFRRMREQMERELRDKWESAKMGTGSAVAAWDPSSSSRDRRRSSRRRSRSRSRSSRHRYEHRRSPSGPTQPWPSGSAASTTNYSGQHQPDAYYRHVNAQELLQQQQQQQQRPPPMFLGAGHSAIGTGQ</sequence>
<feature type="region of interest" description="Disordered" evidence="1">
    <location>
        <begin position="35"/>
        <end position="103"/>
    </location>
</feature>
<feature type="compositionally biased region" description="Low complexity" evidence="1">
    <location>
        <begin position="73"/>
        <end position="82"/>
    </location>
</feature>
<protein>
    <submittedName>
        <fullName evidence="3">Uncharacterized protein</fullName>
    </submittedName>
</protein>
<keyword evidence="2" id="KW-1185">Reference proteome</keyword>
<dbReference type="AlphaFoldDB" id="A0A1I8FAS3"/>
<evidence type="ECO:0000313" key="3">
    <source>
        <dbReference type="WBParaSite" id="maker-unitig_25768-snap-gene-0.1-mRNA-1"/>
    </source>
</evidence>
<name>A0A1I8FAS3_9PLAT</name>
<dbReference type="WBParaSite" id="maker-unitig_25768-snap-gene-0.1-mRNA-1">
    <property type="protein sequence ID" value="maker-unitig_25768-snap-gene-0.1-mRNA-1"/>
    <property type="gene ID" value="maker-unitig_25768-snap-gene-0.1"/>
</dbReference>
<dbReference type="Proteomes" id="UP000095280">
    <property type="component" value="Unplaced"/>
</dbReference>
<organism evidence="2 3">
    <name type="scientific">Macrostomum lignano</name>
    <dbReference type="NCBI Taxonomy" id="282301"/>
    <lineage>
        <taxon>Eukaryota</taxon>
        <taxon>Metazoa</taxon>
        <taxon>Spiralia</taxon>
        <taxon>Lophotrochozoa</taxon>
        <taxon>Platyhelminthes</taxon>
        <taxon>Rhabditophora</taxon>
        <taxon>Macrostomorpha</taxon>
        <taxon>Macrostomida</taxon>
        <taxon>Macrostomidae</taxon>
        <taxon>Macrostomum</taxon>
    </lineage>
</organism>
<reference evidence="3" key="1">
    <citation type="submission" date="2016-11" db="UniProtKB">
        <authorList>
            <consortium name="WormBaseParasite"/>
        </authorList>
    </citation>
    <scope>IDENTIFICATION</scope>
</reference>
<accession>A0A1I8FAS3</accession>
<evidence type="ECO:0000256" key="1">
    <source>
        <dbReference type="SAM" id="MobiDB-lite"/>
    </source>
</evidence>
<feature type="compositionally biased region" description="Polar residues" evidence="1">
    <location>
        <begin position="275"/>
        <end position="295"/>
    </location>
</feature>
<evidence type="ECO:0000313" key="2">
    <source>
        <dbReference type="Proteomes" id="UP000095280"/>
    </source>
</evidence>
<proteinExistence type="predicted"/>
<feature type="region of interest" description="Disordered" evidence="1">
    <location>
        <begin position="223"/>
        <end position="336"/>
    </location>
</feature>
<feature type="compositionally biased region" description="Basic and acidic residues" evidence="1">
    <location>
        <begin position="43"/>
        <end position="55"/>
    </location>
</feature>
<feature type="compositionally biased region" description="Basic residues" evidence="1">
    <location>
        <begin position="247"/>
        <end position="269"/>
    </location>
</feature>